<name>A0A9X6FGX0_BACTU</name>
<dbReference type="Proteomes" id="UP000194882">
    <property type="component" value="Unassembled WGS sequence"/>
</dbReference>
<reference evidence="1 2" key="1">
    <citation type="submission" date="2016-10" db="EMBL/GenBank/DDBJ databases">
        <title>Comparative genomics of Bacillus thuringiensis reveals a path to pathogens against multiple invertebrate hosts.</title>
        <authorList>
            <person name="Zheng J."/>
            <person name="Gao Q."/>
            <person name="Liu H."/>
            <person name="Peng D."/>
            <person name="Ruan L."/>
            <person name="Sun M."/>
        </authorList>
    </citation>
    <scope>NUCLEOTIDE SEQUENCE [LARGE SCALE GENOMIC DNA]</scope>
    <source>
        <strain evidence="1">BGSC 4I4</strain>
    </source>
</reference>
<protein>
    <submittedName>
        <fullName evidence="1">Uncharacterized protein</fullName>
    </submittedName>
</protein>
<accession>A0A9X6FGX0</accession>
<dbReference type="EMBL" id="NFDT01000267">
    <property type="protein sequence ID" value="OTY82558.1"/>
    <property type="molecule type" value="Genomic_DNA"/>
</dbReference>
<comment type="caution">
    <text evidence="1">The sequence shown here is derived from an EMBL/GenBank/DDBJ whole genome shotgun (WGS) entry which is preliminary data.</text>
</comment>
<evidence type="ECO:0000313" key="2">
    <source>
        <dbReference type="Proteomes" id="UP000194882"/>
    </source>
</evidence>
<gene>
    <name evidence="1" type="ORF">BK754_31685</name>
</gene>
<sequence length="59" mass="7081">MPKAKTNLRIVKEVYGDRKIEEIFEELYEKIYGLKVKVRRKTPEELAAGKHQEKKYTQE</sequence>
<dbReference type="AlphaFoldDB" id="A0A9X6FGX0"/>
<evidence type="ECO:0000313" key="1">
    <source>
        <dbReference type="EMBL" id="OTY82558.1"/>
    </source>
</evidence>
<organism evidence="1 2">
    <name type="scientific">Bacillus thuringiensis serovar subtoxicus</name>
    <dbReference type="NCBI Taxonomy" id="475791"/>
    <lineage>
        <taxon>Bacteria</taxon>
        <taxon>Bacillati</taxon>
        <taxon>Bacillota</taxon>
        <taxon>Bacilli</taxon>
        <taxon>Bacillales</taxon>
        <taxon>Bacillaceae</taxon>
        <taxon>Bacillus</taxon>
        <taxon>Bacillus cereus group</taxon>
    </lineage>
</organism>
<dbReference type="RefSeq" id="WP_086412689.1">
    <property type="nucleotide sequence ID" value="NZ_NFDT01000267.1"/>
</dbReference>
<proteinExistence type="predicted"/>